<organism evidence="1 2">
    <name type="scientific">Trifolium medium</name>
    <dbReference type="NCBI Taxonomy" id="97028"/>
    <lineage>
        <taxon>Eukaryota</taxon>
        <taxon>Viridiplantae</taxon>
        <taxon>Streptophyta</taxon>
        <taxon>Embryophyta</taxon>
        <taxon>Tracheophyta</taxon>
        <taxon>Spermatophyta</taxon>
        <taxon>Magnoliopsida</taxon>
        <taxon>eudicotyledons</taxon>
        <taxon>Gunneridae</taxon>
        <taxon>Pentapetalae</taxon>
        <taxon>rosids</taxon>
        <taxon>fabids</taxon>
        <taxon>Fabales</taxon>
        <taxon>Fabaceae</taxon>
        <taxon>Papilionoideae</taxon>
        <taxon>50 kb inversion clade</taxon>
        <taxon>NPAAA clade</taxon>
        <taxon>Hologalegina</taxon>
        <taxon>IRL clade</taxon>
        <taxon>Trifolieae</taxon>
        <taxon>Trifolium</taxon>
    </lineage>
</organism>
<evidence type="ECO:0000313" key="1">
    <source>
        <dbReference type="EMBL" id="MCI34497.1"/>
    </source>
</evidence>
<reference evidence="1 2" key="1">
    <citation type="journal article" date="2018" name="Front. Plant Sci.">
        <title>Red Clover (Trifolium pratense) and Zigzag Clover (T. medium) - A Picture of Genomic Similarities and Differences.</title>
        <authorList>
            <person name="Dluhosova J."/>
            <person name="Istvanek J."/>
            <person name="Nedelnik J."/>
            <person name="Repkova J."/>
        </authorList>
    </citation>
    <scope>NUCLEOTIDE SEQUENCE [LARGE SCALE GENOMIC DNA]</scope>
    <source>
        <strain evidence="2">cv. 10/8</strain>
        <tissue evidence="1">Leaf</tissue>
    </source>
</reference>
<dbReference type="EMBL" id="LXQA010214218">
    <property type="protein sequence ID" value="MCI34497.1"/>
    <property type="molecule type" value="Genomic_DNA"/>
</dbReference>
<name>A0A392RE61_9FABA</name>
<protein>
    <submittedName>
        <fullName evidence="1">Uncharacterized protein</fullName>
    </submittedName>
</protein>
<proteinExistence type="predicted"/>
<keyword evidence="2" id="KW-1185">Reference proteome</keyword>
<accession>A0A392RE61</accession>
<dbReference type="AlphaFoldDB" id="A0A392RE61"/>
<evidence type="ECO:0000313" key="2">
    <source>
        <dbReference type="Proteomes" id="UP000265520"/>
    </source>
</evidence>
<feature type="non-terminal residue" evidence="1">
    <location>
        <position position="17"/>
    </location>
</feature>
<comment type="caution">
    <text evidence="1">The sequence shown here is derived from an EMBL/GenBank/DDBJ whole genome shotgun (WGS) entry which is preliminary data.</text>
</comment>
<dbReference type="Proteomes" id="UP000265520">
    <property type="component" value="Unassembled WGS sequence"/>
</dbReference>
<sequence>MVSAKNGHTWQNGHQLN</sequence>